<gene>
    <name evidence="1" type="ORF">AEK19_MT0993</name>
</gene>
<name>A0A1Y0B1F0_9LAMI</name>
<proteinExistence type="predicted"/>
<geneLocation type="mitochondrion" evidence="1"/>
<protein>
    <submittedName>
        <fullName evidence="1">Uncharacterized protein</fullName>
    </submittedName>
</protein>
<keyword evidence="1" id="KW-0496">Mitochondrion</keyword>
<sequence length="41" mass="5050">MNRSILFLYLRQTKIPFFIRVTLVDMRMLIFLMDFIYSTTT</sequence>
<organism evidence="1">
    <name type="scientific">Utricularia reniformis</name>
    <dbReference type="NCBI Taxonomy" id="192314"/>
    <lineage>
        <taxon>Eukaryota</taxon>
        <taxon>Viridiplantae</taxon>
        <taxon>Streptophyta</taxon>
        <taxon>Embryophyta</taxon>
        <taxon>Tracheophyta</taxon>
        <taxon>Spermatophyta</taxon>
        <taxon>Magnoliopsida</taxon>
        <taxon>eudicotyledons</taxon>
        <taxon>Gunneridae</taxon>
        <taxon>Pentapetalae</taxon>
        <taxon>asterids</taxon>
        <taxon>lamiids</taxon>
        <taxon>Lamiales</taxon>
        <taxon>Lentibulariaceae</taxon>
        <taxon>Utricularia</taxon>
    </lineage>
</organism>
<dbReference type="EMBL" id="KY774314">
    <property type="protein sequence ID" value="ART31217.1"/>
    <property type="molecule type" value="Genomic_DNA"/>
</dbReference>
<evidence type="ECO:0000313" key="1">
    <source>
        <dbReference type="EMBL" id="ART31217.1"/>
    </source>
</evidence>
<dbReference type="AlphaFoldDB" id="A0A1Y0B1F0"/>
<reference evidence="1" key="1">
    <citation type="submission" date="2017-03" db="EMBL/GenBank/DDBJ databases">
        <title>The mitochondrial genome of the carnivorous plant Utricularia reniformis (Lentibulariaceae): structure, comparative analysis and evolutionary landmarks.</title>
        <authorList>
            <person name="Silva S.R."/>
            <person name="Alvarenga D.O."/>
            <person name="Michael T.P."/>
            <person name="Miranda V.F.O."/>
            <person name="Varani A.M."/>
        </authorList>
    </citation>
    <scope>NUCLEOTIDE SEQUENCE</scope>
</reference>
<accession>A0A1Y0B1F0</accession>